<dbReference type="PANTHER" id="PTHR35335">
    <property type="entry name" value="UPF0716 PROTEIN FXSA"/>
    <property type="match status" value="1"/>
</dbReference>
<feature type="region of interest" description="Disordered" evidence="1">
    <location>
        <begin position="129"/>
        <end position="148"/>
    </location>
</feature>
<keyword evidence="4" id="KW-1185">Reference proteome</keyword>
<evidence type="ECO:0000313" key="4">
    <source>
        <dbReference type="Proteomes" id="UP001222275"/>
    </source>
</evidence>
<dbReference type="InterPro" id="IPR007313">
    <property type="entry name" value="FxsA"/>
</dbReference>
<keyword evidence="2" id="KW-0812">Transmembrane</keyword>
<proteinExistence type="predicted"/>
<feature type="transmembrane region" description="Helical" evidence="2">
    <location>
        <begin position="26"/>
        <end position="46"/>
    </location>
</feature>
<organism evidence="3 4">
    <name type="scientific">Thiomicrorhabdus lithotrophica</name>
    <dbReference type="NCBI Taxonomy" id="2949997"/>
    <lineage>
        <taxon>Bacteria</taxon>
        <taxon>Pseudomonadati</taxon>
        <taxon>Pseudomonadota</taxon>
        <taxon>Gammaproteobacteria</taxon>
        <taxon>Thiotrichales</taxon>
        <taxon>Piscirickettsiaceae</taxon>
        <taxon>Thiomicrorhabdus</taxon>
    </lineage>
</organism>
<evidence type="ECO:0000313" key="3">
    <source>
        <dbReference type="EMBL" id="WEJ62203.1"/>
    </source>
</evidence>
<dbReference type="NCBIfam" id="NF008528">
    <property type="entry name" value="PRK11463.1-2"/>
    <property type="match status" value="1"/>
</dbReference>
<reference evidence="3 4" key="1">
    <citation type="submission" date="2022-06" db="EMBL/GenBank/DDBJ databases">
        <title>Thiomicrohabdus sp. nov, an obligately chemolithoautotrophic, sulfur-oxidizing bacterium isolated from beach of Guanyin Mountain. Amoy.</title>
        <authorList>
            <person name="Zhu H."/>
        </authorList>
    </citation>
    <scope>NUCLEOTIDE SEQUENCE [LARGE SCALE GENOMIC DNA]</scope>
    <source>
        <strain evidence="3 4">XGS-01</strain>
    </source>
</reference>
<gene>
    <name evidence="3" type="ORF">NR989_09300</name>
</gene>
<dbReference type="Pfam" id="PF04186">
    <property type="entry name" value="FxsA"/>
    <property type="match status" value="1"/>
</dbReference>
<dbReference type="PANTHER" id="PTHR35335:SF1">
    <property type="entry name" value="UPF0716 PROTEIN FXSA"/>
    <property type="match status" value="1"/>
</dbReference>
<dbReference type="EMBL" id="CP102381">
    <property type="protein sequence ID" value="WEJ62203.1"/>
    <property type="molecule type" value="Genomic_DNA"/>
</dbReference>
<sequence>MRILFLLLFVVPLIELYFLIQLGDVIGALPTVLLTVFTAVVGIMLMRSQGVATMQNAQMEMASGKSPQGSMLEGVFIFLGGVFLFFPGLISDSIGLLFLVPFIRRFLIKQSVKGMKSSGHYRYQRDDSVYEGEWSEKSPQPHKSIKGNTIKDNVLEGEVVDKKDN</sequence>
<name>A0ABY8CCT1_9GAMM</name>
<dbReference type="RefSeq" id="WP_275594460.1">
    <property type="nucleotide sequence ID" value="NZ_CP102381.1"/>
</dbReference>
<dbReference type="Proteomes" id="UP001222275">
    <property type="component" value="Chromosome"/>
</dbReference>
<accession>A0ABY8CCT1</accession>
<protein>
    <submittedName>
        <fullName evidence="3">FxsA family protein</fullName>
    </submittedName>
</protein>
<keyword evidence="2" id="KW-1133">Transmembrane helix</keyword>
<feature type="transmembrane region" description="Helical" evidence="2">
    <location>
        <begin position="75"/>
        <end position="103"/>
    </location>
</feature>
<evidence type="ECO:0000256" key="1">
    <source>
        <dbReference type="SAM" id="MobiDB-lite"/>
    </source>
</evidence>
<evidence type="ECO:0000256" key="2">
    <source>
        <dbReference type="SAM" id="Phobius"/>
    </source>
</evidence>
<keyword evidence="2" id="KW-0472">Membrane</keyword>